<accession>A0ACB9G9K4</accession>
<proteinExistence type="predicted"/>
<gene>
    <name evidence="1" type="ORF">L2E82_09957</name>
</gene>
<reference evidence="2" key="1">
    <citation type="journal article" date="2022" name="Mol. Ecol. Resour.">
        <title>The genomes of chicory, endive, great burdock and yacon provide insights into Asteraceae palaeo-polyploidization history and plant inulin production.</title>
        <authorList>
            <person name="Fan W."/>
            <person name="Wang S."/>
            <person name="Wang H."/>
            <person name="Wang A."/>
            <person name="Jiang F."/>
            <person name="Liu H."/>
            <person name="Zhao H."/>
            <person name="Xu D."/>
            <person name="Zhang Y."/>
        </authorList>
    </citation>
    <scope>NUCLEOTIDE SEQUENCE [LARGE SCALE GENOMIC DNA]</scope>
    <source>
        <strain evidence="2">cv. Punajuju</strain>
    </source>
</reference>
<evidence type="ECO:0000313" key="1">
    <source>
        <dbReference type="EMBL" id="KAI3780077.1"/>
    </source>
</evidence>
<organism evidence="1 2">
    <name type="scientific">Cichorium intybus</name>
    <name type="common">Chicory</name>
    <dbReference type="NCBI Taxonomy" id="13427"/>
    <lineage>
        <taxon>Eukaryota</taxon>
        <taxon>Viridiplantae</taxon>
        <taxon>Streptophyta</taxon>
        <taxon>Embryophyta</taxon>
        <taxon>Tracheophyta</taxon>
        <taxon>Spermatophyta</taxon>
        <taxon>Magnoliopsida</taxon>
        <taxon>eudicotyledons</taxon>
        <taxon>Gunneridae</taxon>
        <taxon>Pentapetalae</taxon>
        <taxon>asterids</taxon>
        <taxon>campanulids</taxon>
        <taxon>Asterales</taxon>
        <taxon>Asteraceae</taxon>
        <taxon>Cichorioideae</taxon>
        <taxon>Cichorieae</taxon>
        <taxon>Cichoriinae</taxon>
        <taxon>Cichorium</taxon>
    </lineage>
</organism>
<dbReference type="EMBL" id="CM042010">
    <property type="protein sequence ID" value="KAI3780077.1"/>
    <property type="molecule type" value="Genomic_DNA"/>
</dbReference>
<reference evidence="1 2" key="2">
    <citation type="journal article" date="2022" name="Mol. Ecol. Resour.">
        <title>The genomes of chicory, endive, great burdock and yacon provide insights into Asteraceae paleo-polyploidization history and plant inulin production.</title>
        <authorList>
            <person name="Fan W."/>
            <person name="Wang S."/>
            <person name="Wang H."/>
            <person name="Wang A."/>
            <person name="Jiang F."/>
            <person name="Liu H."/>
            <person name="Zhao H."/>
            <person name="Xu D."/>
            <person name="Zhang Y."/>
        </authorList>
    </citation>
    <scope>NUCLEOTIDE SEQUENCE [LARGE SCALE GENOMIC DNA]</scope>
    <source>
        <strain evidence="2">cv. Punajuju</strain>
        <tissue evidence="1">Leaves</tissue>
    </source>
</reference>
<comment type="caution">
    <text evidence="1">The sequence shown here is derived from an EMBL/GenBank/DDBJ whole genome shotgun (WGS) entry which is preliminary data.</text>
</comment>
<evidence type="ECO:0000313" key="2">
    <source>
        <dbReference type="Proteomes" id="UP001055811"/>
    </source>
</evidence>
<dbReference type="Proteomes" id="UP001055811">
    <property type="component" value="Linkage Group LG02"/>
</dbReference>
<name>A0ACB9G9K4_CICIN</name>
<protein>
    <submittedName>
        <fullName evidence="1">Uncharacterized protein</fullName>
    </submittedName>
</protein>
<sequence length="82" mass="9152">MKVVADRMKAVADRSFGSRRTDERTNGRTKIRSGVGCQPPCSSMQPFSVLAPSLWKLQGATIDGTDEVEMLRREYMAAIKEM</sequence>
<keyword evidence="2" id="KW-1185">Reference proteome</keyword>